<dbReference type="RefSeq" id="WP_158033937.1">
    <property type="nucleotide sequence ID" value="NZ_ML708618.1"/>
</dbReference>
<dbReference type="GO" id="GO:0003697">
    <property type="term" value="F:single-stranded DNA binding"/>
    <property type="evidence" value="ECO:0007669"/>
    <property type="project" value="InterPro"/>
</dbReference>
<feature type="region of interest" description="Disordered" evidence="3">
    <location>
        <begin position="116"/>
        <end position="158"/>
    </location>
</feature>
<keyword evidence="5" id="KW-1185">Reference proteome</keyword>
<protein>
    <submittedName>
        <fullName evidence="4">Single-stranded DNA-binding protein</fullName>
    </submittedName>
</protein>
<dbReference type="OrthoDB" id="4773434at2"/>
<dbReference type="Gene3D" id="2.40.50.140">
    <property type="entry name" value="Nucleic acid-binding proteins"/>
    <property type="match status" value="1"/>
</dbReference>
<name>A0A5J5KWK2_9MICC</name>
<organism evidence="4 5">
    <name type="scientific">Kocuria coralli</name>
    <dbReference type="NCBI Taxonomy" id="1461025"/>
    <lineage>
        <taxon>Bacteria</taxon>
        <taxon>Bacillati</taxon>
        <taxon>Actinomycetota</taxon>
        <taxon>Actinomycetes</taxon>
        <taxon>Micrococcales</taxon>
        <taxon>Micrococcaceae</taxon>
        <taxon>Kocuria</taxon>
    </lineage>
</organism>
<dbReference type="Pfam" id="PF00436">
    <property type="entry name" value="SSB"/>
    <property type="match status" value="1"/>
</dbReference>
<evidence type="ECO:0000313" key="4">
    <source>
        <dbReference type="EMBL" id="KAA9394004.1"/>
    </source>
</evidence>
<reference evidence="4 5" key="1">
    <citation type="submission" date="2019-05" db="EMBL/GenBank/DDBJ databases">
        <title>Kocuria coralli sp. nov., a novel actinobacterium isolated from coral reef seawater.</title>
        <authorList>
            <person name="Li J."/>
        </authorList>
    </citation>
    <scope>NUCLEOTIDE SEQUENCE [LARGE SCALE GENOMIC DNA]</scope>
    <source>
        <strain evidence="4 5">SCSIO 13007</strain>
    </source>
</reference>
<evidence type="ECO:0000313" key="5">
    <source>
        <dbReference type="Proteomes" id="UP000325957"/>
    </source>
</evidence>
<dbReference type="EMBL" id="SZWF01000010">
    <property type="protein sequence ID" value="KAA9394004.1"/>
    <property type="molecule type" value="Genomic_DNA"/>
</dbReference>
<comment type="caution">
    <text evidence="4">The sequence shown here is derived from an EMBL/GenBank/DDBJ whole genome shotgun (WGS) entry which is preliminary data.</text>
</comment>
<proteinExistence type="predicted"/>
<dbReference type="Proteomes" id="UP000325957">
    <property type="component" value="Unassembled WGS sequence"/>
</dbReference>
<evidence type="ECO:0000256" key="3">
    <source>
        <dbReference type="SAM" id="MobiDB-lite"/>
    </source>
</evidence>
<dbReference type="PROSITE" id="PS50935">
    <property type="entry name" value="SSB"/>
    <property type="match status" value="1"/>
</dbReference>
<sequence>MAIRTQESLSGFIATDPQLTYTERGEARFYARFGQENYRREETGEFTKLDPSFGNLVLYRATADRAHERFTKGDQFVAEGYSHDYSYERDGQQIEGTEFVAKKIGHDTARTRYDVDRTPRRTLDRYAADRKAPAREQGRAFDQPERGQQATNAPVLGH</sequence>
<dbReference type="SUPFAM" id="SSF50249">
    <property type="entry name" value="Nucleic acid-binding proteins"/>
    <property type="match status" value="1"/>
</dbReference>
<accession>A0A5J5KWK2</accession>
<dbReference type="InterPro" id="IPR000424">
    <property type="entry name" value="Primosome_PriB/ssb"/>
</dbReference>
<keyword evidence="1 2" id="KW-0238">DNA-binding</keyword>
<evidence type="ECO:0000256" key="2">
    <source>
        <dbReference type="PROSITE-ProRule" id="PRU00252"/>
    </source>
</evidence>
<dbReference type="CDD" id="cd04496">
    <property type="entry name" value="SSB_OBF"/>
    <property type="match status" value="1"/>
</dbReference>
<dbReference type="InterPro" id="IPR012340">
    <property type="entry name" value="NA-bd_OB-fold"/>
</dbReference>
<evidence type="ECO:0000256" key="1">
    <source>
        <dbReference type="ARBA" id="ARBA00023125"/>
    </source>
</evidence>
<feature type="compositionally biased region" description="Basic and acidic residues" evidence="3">
    <location>
        <begin position="116"/>
        <end position="145"/>
    </location>
</feature>
<dbReference type="AlphaFoldDB" id="A0A5J5KWK2"/>
<gene>
    <name evidence="4" type="ORF">FCK90_08760</name>
</gene>